<dbReference type="InterPro" id="IPR036388">
    <property type="entry name" value="WH-like_DNA-bd_sf"/>
</dbReference>
<keyword evidence="9" id="KW-0131">Cell cycle</keyword>
<dbReference type="InterPro" id="IPR018122">
    <property type="entry name" value="TF_fork_head_CS_1"/>
</dbReference>
<dbReference type="PROSITE" id="PS50039">
    <property type="entry name" value="FORK_HEAD_3"/>
    <property type="match status" value="1"/>
</dbReference>
<keyword evidence="3" id="KW-0805">Transcription regulation</keyword>
<evidence type="ECO:0000256" key="1">
    <source>
        <dbReference type="ARBA" id="ARBA00004123"/>
    </source>
</evidence>
<comment type="subcellular location">
    <subcellularLocation>
        <location evidence="1 12">Nucleus</location>
    </subcellularLocation>
</comment>
<dbReference type="CDD" id="cd20029">
    <property type="entry name" value="FH_FOXM"/>
    <property type="match status" value="1"/>
</dbReference>
<dbReference type="GO" id="GO:0000086">
    <property type="term" value="P:G2/M transition of mitotic cell cycle"/>
    <property type="evidence" value="ECO:0007669"/>
    <property type="project" value="InterPro"/>
</dbReference>
<dbReference type="InterPro" id="IPR030456">
    <property type="entry name" value="TF_fork_head_CS_2"/>
</dbReference>
<evidence type="ECO:0000256" key="2">
    <source>
        <dbReference type="ARBA" id="ARBA00022763"/>
    </source>
</evidence>
<evidence type="ECO:0000256" key="10">
    <source>
        <dbReference type="ARBA" id="ARBA00053415"/>
    </source>
</evidence>
<organism evidence="15 16">
    <name type="scientific">Sclerurus mexicanus</name>
    <name type="common">tawny-throated leaftosser</name>
    <dbReference type="NCBI Taxonomy" id="265632"/>
    <lineage>
        <taxon>Eukaryota</taxon>
        <taxon>Metazoa</taxon>
        <taxon>Chordata</taxon>
        <taxon>Craniata</taxon>
        <taxon>Vertebrata</taxon>
        <taxon>Euteleostomi</taxon>
        <taxon>Archelosauria</taxon>
        <taxon>Archosauria</taxon>
        <taxon>Dinosauria</taxon>
        <taxon>Saurischia</taxon>
        <taxon>Theropoda</taxon>
        <taxon>Coelurosauria</taxon>
        <taxon>Aves</taxon>
        <taxon>Neognathae</taxon>
        <taxon>Neoaves</taxon>
        <taxon>Telluraves</taxon>
        <taxon>Australaves</taxon>
        <taxon>Passeriformes</taxon>
        <taxon>Furnariidae</taxon>
        <taxon>Sclerurus</taxon>
    </lineage>
</organism>
<dbReference type="GO" id="GO:0006281">
    <property type="term" value="P:DNA repair"/>
    <property type="evidence" value="ECO:0007669"/>
    <property type="project" value="UniProtKB-KW"/>
</dbReference>
<evidence type="ECO:0000256" key="8">
    <source>
        <dbReference type="ARBA" id="ARBA00023242"/>
    </source>
</evidence>
<dbReference type="PANTHER" id="PTHR46878">
    <property type="entry name" value="FORKHEAD BOX PROTEIN M1"/>
    <property type="match status" value="1"/>
</dbReference>
<feature type="region of interest" description="Disordered" evidence="13">
    <location>
        <begin position="351"/>
        <end position="387"/>
    </location>
</feature>
<keyword evidence="2" id="KW-0227">DNA damage</keyword>
<dbReference type="InterPro" id="IPR001766">
    <property type="entry name" value="Fork_head_dom"/>
</dbReference>
<protein>
    <recommendedName>
        <fullName evidence="11">Forkhead box protein M1</fullName>
    </recommendedName>
</protein>
<keyword evidence="5" id="KW-0010">Activator</keyword>
<dbReference type="GO" id="GO:0000977">
    <property type="term" value="F:RNA polymerase II transcription regulatory region sequence-specific DNA binding"/>
    <property type="evidence" value="ECO:0007669"/>
    <property type="project" value="TreeGrafter"/>
</dbReference>
<comment type="function">
    <text evidence="10">Transcription factor regulating the expression of cell cycle genes essential for DNA replication and mitosis. Plays a role in the control of cell proliferation. Also plays a role in DNA break repair, participating in the DNA damage checkpoint response. Promotes transcription of PHB2.</text>
</comment>
<keyword evidence="16" id="KW-1185">Reference proteome</keyword>
<feature type="region of interest" description="Disordered" evidence="13">
    <location>
        <begin position="145"/>
        <end position="165"/>
    </location>
</feature>
<dbReference type="Proteomes" id="UP000588334">
    <property type="component" value="Unassembled WGS sequence"/>
</dbReference>
<feature type="region of interest" description="Disordered" evidence="13">
    <location>
        <begin position="1"/>
        <end position="61"/>
    </location>
</feature>
<feature type="domain" description="Fork-head" evidence="14">
    <location>
        <begin position="256"/>
        <end position="344"/>
    </location>
</feature>
<dbReference type="EMBL" id="VWZF01000206">
    <property type="protein sequence ID" value="NXF70864.1"/>
    <property type="molecule type" value="Genomic_DNA"/>
</dbReference>
<evidence type="ECO:0000256" key="12">
    <source>
        <dbReference type="PROSITE-ProRule" id="PRU00089"/>
    </source>
</evidence>
<feature type="compositionally biased region" description="Basic and acidic residues" evidence="13">
    <location>
        <begin position="20"/>
        <end position="61"/>
    </location>
</feature>
<dbReference type="GO" id="GO:0003700">
    <property type="term" value="F:DNA-binding transcription factor activity"/>
    <property type="evidence" value="ECO:0007669"/>
    <property type="project" value="InterPro"/>
</dbReference>
<evidence type="ECO:0000256" key="7">
    <source>
        <dbReference type="ARBA" id="ARBA00023204"/>
    </source>
</evidence>
<keyword evidence="6" id="KW-0804">Transcription</keyword>
<name>A0A7K8VWC8_9FURN</name>
<proteinExistence type="predicted"/>
<dbReference type="AlphaFoldDB" id="A0A7K8VWC8"/>
<sequence length="793" mass="87609">MRTSPRRPLILKRRKLTLPQKDESSTSTRDENRGQDEKTAKQEHSQDDQDNRQPRDKRDCGLQKFPAGIKIIDHPTMPNTQVVAIPANADIQSIIEALTAKGKECGNNGPNKFILISSGGTSRSTGPAPLQHLPSEKKASAAVKAADGQEREKNVTQTPGLAGRTTLWHSGVDSAVRQEQESNSSGETMSSVLDNSLTNIQWLGKMRSDGLNPSSVKQDTEKENQMPLQERIKVKAAGTVPTAAASSSWQDSVSERPPYSYMAMIQFAINSTEKKRMTLKDIYTWIEDHFPYFKHIAKPGWKNSIRHNLSLHDMFVRETSANGKISFWTIHPDANRCLTLDQVFKPLDLGSPTSPECSESQQKSRLPDPLKNVGSKTEPQNSRRKMKPLLPRVNSYLVPIQFPLSQPLVLQPSMKVPLSMAQGASLNSSETLQSNKRVRIAPKMSLSTEESSSLPTAAIKEESQCDEGLFSPTHSLKENSSQPGEELASFPEDVSVKEEEGSQLNDWLSPFASTITVKEEPGLFLPDSSSKERKQFTILKSPPKAVSDSLVIKRRERREVGRSRRKQRLALPCSEEPVLVLPESNSFDPFRLGTDRSFPLESQPLENASQLSCSQGEEGAFKTPVKELFSKLPVSSTPSKVSATTTPSLEGLETWKSASLAKGSHELDFSPVKTLQLPFTPLQDNQDLLAFNSTPLKNPLFDSPQELLNTESSDIVHVPLTSSPAFVRESAKQSPVELAASGFPENRSLMEGLILDTMNDSLSKILLDISFPGLEDENLGTDISWSQLIPELK</sequence>
<dbReference type="FunFam" id="1.10.10.10:FF:000245">
    <property type="entry name" value="forkhead box protein M1 isoform X2"/>
    <property type="match status" value="1"/>
</dbReference>
<keyword evidence="4 12" id="KW-0238">DNA-binding</keyword>
<feature type="non-terminal residue" evidence="15">
    <location>
        <position position="1"/>
    </location>
</feature>
<dbReference type="OrthoDB" id="5954824at2759"/>
<dbReference type="InterPro" id="IPR047516">
    <property type="entry name" value="FH_FOXM1"/>
</dbReference>
<dbReference type="GO" id="GO:0005634">
    <property type="term" value="C:nucleus"/>
    <property type="evidence" value="ECO:0007669"/>
    <property type="project" value="UniProtKB-SubCell"/>
</dbReference>
<dbReference type="InterPro" id="IPR036390">
    <property type="entry name" value="WH_DNA-bd_sf"/>
</dbReference>
<dbReference type="PROSITE" id="PS00658">
    <property type="entry name" value="FORK_HEAD_2"/>
    <property type="match status" value="1"/>
</dbReference>
<dbReference type="SUPFAM" id="SSF46785">
    <property type="entry name" value="Winged helix' DNA-binding domain"/>
    <property type="match status" value="1"/>
</dbReference>
<dbReference type="Pfam" id="PF00250">
    <property type="entry name" value="Forkhead"/>
    <property type="match status" value="1"/>
</dbReference>
<dbReference type="PROSITE" id="PS00657">
    <property type="entry name" value="FORK_HEAD_1"/>
    <property type="match status" value="1"/>
</dbReference>
<feature type="DNA-binding region" description="Fork-head" evidence="12">
    <location>
        <begin position="256"/>
        <end position="344"/>
    </location>
</feature>
<feature type="non-terminal residue" evidence="15">
    <location>
        <position position="793"/>
    </location>
</feature>
<dbReference type="PRINTS" id="PR00053">
    <property type="entry name" value="FORKHEAD"/>
</dbReference>
<evidence type="ECO:0000256" key="5">
    <source>
        <dbReference type="ARBA" id="ARBA00023159"/>
    </source>
</evidence>
<keyword evidence="8 12" id="KW-0539">Nucleus</keyword>
<evidence type="ECO:0000256" key="13">
    <source>
        <dbReference type="SAM" id="MobiDB-lite"/>
    </source>
</evidence>
<gene>
    <name evidence="15" type="primary">Foxm1</name>
    <name evidence="15" type="ORF">SCLMEX_R12940</name>
</gene>
<keyword evidence="7" id="KW-0234">DNA repair</keyword>
<dbReference type="SMART" id="SM00339">
    <property type="entry name" value="FH"/>
    <property type="match status" value="1"/>
</dbReference>
<feature type="compositionally biased region" description="Polar residues" evidence="13">
    <location>
        <begin position="472"/>
        <end position="483"/>
    </location>
</feature>
<accession>A0A7K8VWC8</accession>
<dbReference type="InterPro" id="IPR042839">
    <property type="entry name" value="FOXM1"/>
</dbReference>
<dbReference type="GO" id="GO:0042127">
    <property type="term" value="P:regulation of cell population proliferation"/>
    <property type="evidence" value="ECO:0007669"/>
    <property type="project" value="TreeGrafter"/>
</dbReference>
<comment type="caution">
    <text evidence="15">The sequence shown here is derived from an EMBL/GenBank/DDBJ whole genome shotgun (WGS) entry which is preliminary data.</text>
</comment>
<feature type="region of interest" description="Disordered" evidence="13">
    <location>
        <begin position="469"/>
        <end position="490"/>
    </location>
</feature>
<evidence type="ECO:0000256" key="4">
    <source>
        <dbReference type="ARBA" id="ARBA00023125"/>
    </source>
</evidence>
<feature type="compositionally biased region" description="Polar residues" evidence="13">
    <location>
        <begin position="351"/>
        <end position="364"/>
    </location>
</feature>
<evidence type="ECO:0000313" key="15">
    <source>
        <dbReference type="EMBL" id="NXF70864.1"/>
    </source>
</evidence>
<evidence type="ECO:0000256" key="3">
    <source>
        <dbReference type="ARBA" id="ARBA00023015"/>
    </source>
</evidence>
<evidence type="ECO:0000259" key="14">
    <source>
        <dbReference type="PROSITE" id="PS50039"/>
    </source>
</evidence>
<feature type="region of interest" description="Disordered" evidence="13">
    <location>
        <begin position="208"/>
        <end position="227"/>
    </location>
</feature>
<dbReference type="PANTHER" id="PTHR46878:SF1">
    <property type="entry name" value="FORKHEAD BOX PROTEIN M1"/>
    <property type="match status" value="1"/>
</dbReference>
<evidence type="ECO:0000256" key="9">
    <source>
        <dbReference type="ARBA" id="ARBA00023306"/>
    </source>
</evidence>
<evidence type="ECO:0000256" key="6">
    <source>
        <dbReference type="ARBA" id="ARBA00023163"/>
    </source>
</evidence>
<reference evidence="15 16" key="1">
    <citation type="submission" date="2019-09" db="EMBL/GenBank/DDBJ databases">
        <title>Bird 10,000 Genomes (B10K) Project - Family phase.</title>
        <authorList>
            <person name="Zhang G."/>
        </authorList>
    </citation>
    <scope>NUCLEOTIDE SEQUENCE [LARGE SCALE GENOMIC DNA]</scope>
    <source>
        <strain evidence="15">B10K-DU-001-03</strain>
        <tissue evidence="15">Muscle</tissue>
    </source>
</reference>
<evidence type="ECO:0000313" key="16">
    <source>
        <dbReference type="Proteomes" id="UP000588334"/>
    </source>
</evidence>
<dbReference type="GO" id="GO:0006357">
    <property type="term" value="P:regulation of transcription by RNA polymerase II"/>
    <property type="evidence" value="ECO:0007669"/>
    <property type="project" value="TreeGrafter"/>
</dbReference>
<evidence type="ECO:0000256" key="11">
    <source>
        <dbReference type="ARBA" id="ARBA00072725"/>
    </source>
</evidence>
<dbReference type="Gene3D" id="1.10.10.10">
    <property type="entry name" value="Winged helix-like DNA-binding domain superfamily/Winged helix DNA-binding domain"/>
    <property type="match status" value="1"/>
</dbReference>